<evidence type="ECO:0000313" key="4">
    <source>
        <dbReference type="Proteomes" id="UP000019028"/>
    </source>
</evidence>
<dbReference type="RefSeq" id="WP_025422283.1">
    <property type="nucleotide sequence ID" value="NZ_CP006569.1"/>
</dbReference>
<dbReference type="OrthoDB" id="8320584at2"/>
<dbReference type="HOGENOM" id="CLU_000210_6_0_6"/>
<name>W0HTI3_9GAMM</name>
<keyword evidence="4" id="KW-1185">Reference proteome</keyword>
<dbReference type="InterPro" id="IPR024519">
    <property type="entry name" value="IAT_beta"/>
</dbReference>
<comment type="similarity">
    <text evidence="1">Belongs to the intimin/invasin family.</text>
</comment>
<dbReference type="PANTHER" id="PTHR39576">
    <property type="entry name" value="ATTACHING AND EFFACING PROTEIN HOMOLOG-RELATED-RELATED"/>
    <property type="match status" value="1"/>
</dbReference>
<feature type="domain" description="Inverse autotransporter beta-domain" evidence="2">
    <location>
        <begin position="77"/>
        <end position="356"/>
    </location>
</feature>
<dbReference type="EMBL" id="CP006569">
    <property type="protein sequence ID" value="AHF77151.1"/>
    <property type="molecule type" value="Genomic_DNA"/>
</dbReference>
<dbReference type="NCBIfam" id="NF007556">
    <property type="entry name" value="PRK10177.1"/>
    <property type="match status" value="1"/>
</dbReference>
<accession>W0HTI3</accession>
<dbReference type="PANTHER" id="PTHR39576:SF1">
    <property type="entry name" value="INVASIN"/>
    <property type="match status" value="1"/>
</dbReference>
<reference evidence="3 4" key="1">
    <citation type="journal article" date="2014" name="Genome Biol. Evol.">
        <title>Genome degeneration and adaptation in a nascent stage of symbiosis.</title>
        <authorList>
            <person name="Oakeson K.F."/>
            <person name="Gil R."/>
            <person name="Clayton A.L."/>
            <person name="Dunn D.M."/>
            <person name="von Niederhausern A.C."/>
            <person name="Hamil C."/>
            <person name="Aoyagi A."/>
            <person name="Duval B."/>
            <person name="Baca A."/>
            <person name="Silva F.J."/>
            <person name="Vallier A."/>
            <person name="Jackson D.G."/>
            <person name="Latorre A."/>
            <person name="Weiss R.B."/>
            <person name="Heddi A."/>
            <person name="Moya A."/>
            <person name="Dale C."/>
        </authorList>
    </citation>
    <scope>NUCLEOTIDE SEQUENCE [LARGE SCALE GENOMIC DNA]</scope>
    <source>
        <strain evidence="3 4">HS1</strain>
    </source>
</reference>
<dbReference type="InterPro" id="IPR051715">
    <property type="entry name" value="Intimin-Invasin_domain"/>
</dbReference>
<dbReference type="KEGG" id="sod:Sant_2103"/>
<dbReference type="Pfam" id="PF11924">
    <property type="entry name" value="IAT_beta"/>
    <property type="match status" value="1"/>
</dbReference>
<dbReference type="InterPro" id="IPR038177">
    <property type="entry name" value="IAT_beta_sf"/>
</dbReference>
<gene>
    <name evidence="3" type="primary">ychO</name>
    <name evidence="3" type="ORF">Sant_2103</name>
</gene>
<dbReference type="AlphaFoldDB" id="W0HTI3"/>
<evidence type="ECO:0000313" key="3">
    <source>
        <dbReference type="EMBL" id="AHF77151.1"/>
    </source>
</evidence>
<dbReference type="GO" id="GO:0009279">
    <property type="term" value="C:cell outer membrane"/>
    <property type="evidence" value="ECO:0007669"/>
    <property type="project" value="TreeGrafter"/>
</dbReference>
<organism evidence="3 4">
    <name type="scientific">Sodalis praecaptivus</name>
    <dbReference type="NCBI Taxonomy" id="1239307"/>
    <lineage>
        <taxon>Bacteria</taxon>
        <taxon>Pseudomonadati</taxon>
        <taxon>Pseudomonadota</taxon>
        <taxon>Gammaproteobacteria</taxon>
        <taxon>Enterobacterales</taxon>
        <taxon>Bruguierivoracaceae</taxon>
        <taxon>Sodalis</taxon>
    </lineage>
</organism>
<proteinExistence type="inferred from homology"/>
<dbReference type="Proteomes" id="UP000019028">
    <property type="component" value="Chromosome"/>
</dbReference>
<sequence length="486" mass="53595">MNVFIPNRRLCAVMSYVIMGFILGAATAGPFFCPFPAVARVTPQDNDNALLSQQQSLPSLGSASVNESGSEKKLATIARQMAEVNQDENNDQTWRSYLLGEAKDRVLNRLQQKSEAMLSPLGYTQVQLNVDESGRFSGSSGQMLLPLDDQKTRGLTYGQLGLQGVDDDIVGNMGLGQRWNAGRWLLGLNVFYDQYLQHNSLRRGSVGAEARSDYLSLSSNYYYPLSAMHALNDDDDQRVRMASGYDITTQGYLPFYRQLGASVKYEQYFGQRVDVFDSGNYRANPAAVELGVSYTPVPLMTLSASHKLGDGGESAEQYQLTLNYRLGVPIYRQLSADYVAEAHSLRGSRYDQVQRNAVPVLAFKQRKSLSVFLATPPWSLQPGTSLALKVQVSARYPLTAVSWQGDTQALSLTPPADSGQPDGWSIILPPWDDAPGARNQYRLSVTVEDEKQQRVTSNWIVLKLNAPLQAAADGEEPLTFTTRDGA</sequence>
<dbReference type="PATRIC" id="fig|1239307.3.peg.2325"/>
<evidence type="ECO:0000256" key="1">
    <source>
        <dbReference type="ARBA" id="ARBA00010116"/>
    </source>
</evidence>
<protein>
    <submittedName>
        <fullName evidence="3">Putative invasin</fullName>
    </submittedName>
</protein>
<evidence type="ECO:0000259" key="2">
    <source>
        <dbReference type="Pfam" id="PF11924"/>
    </source>
</evidence>
<dbReference type="Gene3D" id="2.40.160.160">
    <property type="entry name" value="Inverse autotransporter, beta-domain"/>
    <property type="match status" value="1"/>
</dbReference>